<evidence type="ECO:0000313" key="8">
    <source>
        <dbReference type="Proteomes" id="UP000016922"/>
    </source>
</evidence>
<feature type="region of interest" description="Disordered" evidence="5">
    <location>
        <begin position="216"/>
        <end position="263"/>
    </location>
</feature>
<reference evidence="7 8" key="1">
    <citation type="journal article" date="2013" name="BMC Genomics">
        <title>Genomics-driven discovery of the pneumocandin biosynthetic gene cluster in the fungus Glarea lozoyensis.</title>
        <authorList>
            <person name="Chen L."/>
            <person name="Yue Q."/>
            <person name="Zhang X."/>
            <person name="Xiang M."/>
            <person name="Wang C."/>
            <person name="Li S."/>
            <person name="Che Y."/>
            <person name="Ortiz-Lopez F.J."/>
            <person name="Bills G.F."/>
            <person name="Liu X."/>
            <person name="An Z."/>
        </authorList>
    </citation>
    <scope>NUCLEOTIDE SEQUENCE [LARGE SCALE GENOMIC DNA]</scope>
    <source>
        <strain evidence="8">ATCC 20868 / MF5171</strain>
    </source>
</reference>
<dbReference type="SUPFAM" id="SSF52743">
    <property type="entry name" value="Subtilisin-like"/>
    <property type="match status" value="2"/>
</dbReference>
<protein>
    <submittedName>
        <fullName evidence="7">Subtilisin-like protein</fullName>
    </submittedName>
</protein>
<dbReference type="InterPro" id="IPR036852">
    <property type="entry name" value="Peptidase_S8/S53_dom_sf"/>
</dbReference>
<dbReference type="InterPro" id="IPR000209">
    <property type="entry name" value="Peptidase_S8/S53_dom"/>
</dbReference>
<feature type="domain" description="Peptidase S8/S53" evidence="6">
    <location>
        <begin position="57"/>
        <end position="174"/>
    </location>
</feature>
<dbReference type="CDD" id="cd00306">
    <property type="entry name" value="Peptidases_S8_S53"/>
    <property type="match status" value="1"/>
</dbReference>
<dbReference type="InterPro" id="IPR050131">
    <property type="entry name" value="Peptidase_S8_subtilisin-like"/>
</dbReference>
<accession>S3D337</accession>
<organism evidence="7 8">
    <name type="scientific">Glarea lozoyensis (strain ATCC 20868 / MF5171)</name>
    <dbReference type="NCBI Taxonomy" id="1116229"/>
    <lineage>
        <taxon>Eukaryota</taxon>
        <taxon>Fungi</taxon>
        <taxon>Dikarya</taxon>
        <taxon>Ascomycota</taxon>
        <taxon>Pezizomycotina</taxon>
        <taxon>Leotiomycetes</taxon>
        <taxon>Helotiales</taxon>
        <taxon>Helotiaceae</taxon>
        <taxon>Glarea</taxon>
    </lineage>
</organism>
<evidence type="ECO:0000313" key="7">
    <source>
        <dbReference type="EMBL" id="EPE26481.1"/>
    </source>
</evidence>
<evidence type="ECO:0000256" key="3">
    <source>
        <dbReference type="ARBA" id="ARBA00022801"/>
    </source>
</evidence>
<dbReference type="EMBL" id="KE145370">
    <property type="protein sequence ID" value="EPE26481.1"/>
    <property type="molecule type" value="Genomic_DNA"/>
</dbReference>
<name>S3D337_GLAL2</name>
<keyword evidence="8" id="KW-1185">Reference proteome</keyword>
<dbReference type="GO" id="GO:0006508">
    <property type="term" value="P:proteolysis"/>
    <property type="evidence" value="ECO:0007669"/>
    <property type="project" value="UniProtKB-KW"/>
</dbReference>
<dbReference type="GeneID" id="19461451"/>
<dbReference type="RefSeq" id="XP_008085671.1">
    <property type="nucleotide sequence ID" value="XM_008087480.1"/>
</dbReference>
<dbReference type="AlphaFoldDB" id="S3D337"/>
<evidence type="ECO:0000256" key="1">
    <source>
        <dbReference type="ARBA" id="ARBA00011073"/>
    </source>
</evidence>
<evidence type="ECO:0000256" key="4">
    <source>
        <dbReference type="ARBA" id="ARBA00022825"/>
    </source>
</evidence>
<sequence>MILEDVRRRQNGPSSILAFSSSCTPPDGRITPGSEWSVHPADYPNNINHPLFQVLRDLSDEGVTIVTSTGNQGTDDPAQPFHGPDSYRITSMPAIFNDRLPIIAVGSIKNDGTPSPIQPYLAYPPFWPNAEIDVYAPGYPAICDQGPLHRYGAPVYGSSAPTASVAGLVAYYLGTRGHVDLIHQEWVRDGRKTPRSWAETVKAYVVGRSYERQYRQPLPLGPPQASNAVWNGETEPGSCPVPAAVASTDKRQADDSPSDKSSSCAISCRIYPNHWIDSIHNWKSRQGLLWYQSLTAEQIELYKSDPAVAGIDPIVPGDPEMTIKSEKVPQPESGLSSASDSLLHDPVKRQVPSVPIPIPDVSHEFANLDPGAQPDLRRDESNPMFPEQQPRVYIHDSGFDKSGPTYKSLAPGQLEWMHIPGNALPPVLGTFETVPREDDPSPILHGSCMLAKAVGGKFAVSKRAKVTVIRRPKRILSQQEKDNGAHADEFPTETVLLGLQLILEDVRKRKSGMSSVVSYSFSLTPGGLISPTSAFARPSWQVPNHKHAALFSAINDLVDEGVTIVVASGNQGSLDVNEPWHGPITYQLIDVPSNWNDKLPLISVGSIQADGKRSPLQPYLPYPPYWPNAHLDIYAPGHPVYCDNGPVYSNGFHDTAHQVPHLLS</sequence>
<dbReference type="Gene3D" id="3.40.50.200">
    <property type="entry name" value="Peptidase S8/S53 domain"/>
    <property type="match status" value="2"/>
</dbReference>
<dbReference type="HOGENOM" id="CLU_413344_0_0_1"/>
<keyword evidence="3" id="KW-0378">Hydrolase</keyword>
<feature type="compositionally biased region" description="Basic and acidic residues" evidence="5">
    <location>
        <begin position="248"/>
        <end position="258"/>
    </location>
</feature>
<dbReference type="PANTHER" id="PTHR43806">
    <property type="entry name" value="PEPTIDASE S8"/>
    <property type="match status" value="1"/>
</dbReference>
<keyword evidence="4" id="KW-0720">Serine protease</keyword>
<evidence type="ECO:0000256" key="5">
    <source>
        <dbReference type="SAM" id="MobiDB-lite"/>
    </source>
</evidence>
<dbReference type="Pfam" id="PF00082">
    <property type="entry name" value="Peptidase_S8"/>
    <property type="match status" value="1"/>
</dbReference>
<dbReference type="OrthoDB" id="3565091at2759"/>
<dbReference type="KEGG" id="glz:GLAREA_02394"/>
<keyword evidence="2" id="KW-0645">Protease</keyword>
<evidence type="ECO:0000256" key="2">
    <source>
        <dbReference type="ARBA" id="ARBA00022670"/>
    </source>
</evidence>
<gene>
    <name evidence="7" type="ORF">GLAREA_02394</name>
</gene>
<dbReference type="PROSITE" id="PS51257">
    <property type="entry name" value="PROKAR_LIPOPROTEIN"/>
    <property type="match status" value="1"/>
</dbReference>
<dbReference type="Proteomes" id="UP000016922">
    <property type="component" value="Unassembled WGS sequence"/>
</dbReference>
<proteinExistence type="inferred from homology"/>
<dbReference type="PANTHER" id="PTHR43806:SF11">
    <property type="entry name" value="CEREVISIN-RELATED"/>
    <property type="match status" value="1"/>
</dbReference>
<evidence type="ECO:0000259" key="6">
    <source>
        <dbReference type="Pfam" id="PF00082"/>
    </source>
</evidence>
<comment type="similarity">
    <text evidence="1">Belongs to the peptidase S8 family.</text>
</comment>
<dbReference type="GO" id="GO:0004252">
    <property type="term" value="F:serine-type endopeptidase activity"/>
    <property type="evidence" value="ECO:0007669"/>
    <property type="project" value="InterPro"/>
</dbReference>